<evidence type="ECO:0000256" key="3">
    <source>
        <dbReference type="ARBA" id="ARBA00022692"/>
    </source>
</evidence>
<evidence type="ECO:0000256" key="6">
    <source>
        <dbReference type="SAM" id="Phobius"/>
    </source>
</evidence>
<feature type="transmembrane region" description="Helical" evidence="6">
    <location>
        <begin position="71"/>
        <end position="93"/>
    </location>
</feature>
<feature type="transmembrane region" description="Helical" evidence="6">
    <location>
        <begin position="160"/>
        <end position="178"/>
    </location>
</feature>
<evidence type="ECO:0000256" key="4">
    <source>
        <dbReference type="ARBA" id="ARBA00022989"/>
    </source>
</evidence>
<evidence type="ECO:0000256" key="1">
    <source>
        <dbReference type="ARBA" id="ARBA00004651"/>
    </source>
</evidence>
<feature type="transmembrane region" description="Helical" evidence="6">
    <location>
        <begin position="436"/>
        <end position="454"/>
    </location>
</feature>
<dbReference type="SUPFAM" id="SSF103473">
    <property type="entry name" value="MFS general substrate transporter"/>
    <property type="match status" value="1"/>
</dbReference>
<evidence type="ECO:0000256" key="5">
    <source>
        <dbReference type="ARBA" id="ARBA00023136"/>
    </source>
</evidence>
<proteinExistence type="predicted"/>
<feature type="transmembrane region" description="Helical" evidence="6">
    <location>
        <begin position="347"/>
        <end position="366"/>
    </location>
</feature>
<dbReference type="EMBL" id="BAAAHH010000041">
    <property type="protein sequence ID" value="GAA0965974.1"/>
    <property type="molecule type" value="Genomic_DNA"/>
</dbReference>
<feature type="domain" description="Major facilitator superfamily (MFS) profile" evidence="7">
    <location>
        <begin position="4"/>
        <end position="460"/>
    </location>
</feature>
<feature type="transmembrane region" description="Helical" evidence="6">
    <location>
        <begin position="372"/>
        <end position="396"/>
    </location>
</feature>
<accession>A0ABP4CCZ8</accession>
<evidence type="ECO:0000313" key="9">
    <source>
        <dbReference type="Proteomes" id="UP001500665"/>
    </source>
</evidence>
<comment type="subcellular location">
    <subcellularLocation>
        <location evidence="1">Cell membrane</location>
        <topology evidence="1">Multi-pass membrane protein</topology>
    </subcellularLocation>
</comment>
<protein>
    <submittedName>
        <fullName evidence="8">MFS transporter</fullName>
    </submittedName>
</protein>
<evidence type="ECO:0000256" key="2">
    <source>
        <dbReference type="ARBA" id="ARBA00022475"/>
    </source>
</evidence>
<dbReference type="PROSITE" id="PS50850">
    <property type="entry name" value="MFS"/>
    <property type="match status" value="1"/>
</dbReference>
<feature type="transmembrane region" description="Helical" evidence="6">
    <location>
        <begin position="408"/>
        <end position="430"/>
    </location>
</feature>
<reference evidence="9" key="1">
    <citation type="journal article" date="2019" name="Int. J. Syst. Evol. Microbiol.">
        <title>The Global Catalogue of Microorganisms (GCM) 10K type strain sequencing project: providing services to taxonomists for standard genome sequencing and annotation.</title>
        <authorList>
            <consortium name="The Broad Institute Genomics Platform"/>
            <consortium name="The Broad Institute Genome Sequencing Center for Infectious Disease"/>
            <person name="Wu L."/>
            <person name="Ma J."/>
        </authorList>
    </citation>
    <scope>NUCLEOTIDE SEQUENCE [LARGE SCALE GENOMIC DNA]</scope>
    <source>
        <strain evidence="9">JCM 10696</strain>
    </source>
</reference>
<keyword evidence="5 6" id="KW-0472">Membrane</keyword>
<feature type="transmembrane region" description="Helical" evidence="6">
    <location>
        <begin position="132"/>
        <end position="154"/>
    </location>
</feature>
<dbReference type="InterPro" id="IPR050189">
    <property type="entry name" value="MFS_Efflux_Transporters"/>
</dbReference>
<evidence type="ECO:0000259" key="7">
    <source>
        <dbReference type="PROSITE" id="PS50850"/>
    </source>
</evidence>
<dbReference type="PANTHER" id="PTHR43124:SF3">
    <property type="entry name" value="CHLORAMPHENICOL EFFLUX PUMP RV0191"/>
    <property type="match status" value="1"/>
</dbReference>
<dbReference type="InterPro" id="IPR020846">
    <property type="entry name" value="MFS_dom"/>
</dbReference>
<dbReference type="Pfam" id="PF07690">
    <property type="entry name" value="MFS_1"/>
    <property type="match status" value="1"/>
</dbReference>
<dbReference type="CDD" id="cd17324">
    <property type="entry name" value="MFS_NepI_like"/>
    <property type="match status" value="1"/>
</dbReference>
<evidence type="ECO:0000313" key="8">
    <source>
        <dbReference type="EMBL" id="GAA0965974.1"/>
    </source>
</evidence>
<dbReference type="InterPro" id="IPR011701">
    <property type="entry name" value="MFS"/>
</dbReference>
<name>A0ABP4CCZ8_9ACTN</name>
<feature type="transmembrane region" description="Helical" evidence="6">
    <location>
        <begin position="316"/>
        <end position="335"/>
    </location>
</feature>
<keyword evidence="9" id="KW-1185">Reference proteome</keyword>
<feature type="transmembrane region" description="Helical" evidence="6">
    <location>
        <begin position="33"/>
        <end position="59"/>
    </location>
</feature>
<keyword evidence="3 6" id="KW-0812">Transmembrane</keyword>
<dbReference type="InterPro" id="IPR036259">
    <property type="entry name" value="MFS_trans_sf"/>
</dbReference>
<dbReference type="PANTHER" id="PTHR43124">
    <property type="entry name" value="PURINE EFFLUX PUMP PBUE"/>
    <property type="match status" value="1"/>
</dbReference>
<organism evidence="8 9">
    <name type="scientific">Actinocorallia libanotica</name>
    <dbReference type="NCBI Taxonomy" id="46162"/>
    <lineage>
        <taxon>Bacteria</taxon>
        <taxon>Bacillati</taxon>
        <taxon>Actinomycetota</taxon>
        <taxon>Actinomycetes</taxon>
        <taxon>Streptosporangiales</taxon>
        <taxon>Thermomonosporaceae</taxon>
        <taxon>Actinocorallia</taxon>
    </lineage>
</organism>
<comment type="caution">
    <text evidence="8">The sequence shown here is derived from an EMBL/GenBank/DDBJ whole genome shotgun (WGS) entry which is preliminary data.</text>
</comment>
<gene>
    <name evidence="8" type="ORF">GCM10009550_67310</name>
</gene>
<feature type="transmembrane region" description="Helical" evidence="6">
    <location>
        <begin position="282"/>
        <end position="304"/>
    </location>
</feature>
<dbReference type="RefSeq" id="WP_344245814.1">
    <property type="nucleotide sequence ID" value="NZ_BAAAHH010000041.1"/>
</dbReference>
<dbReference type="Proteomes" id="UP001500665">
    <property type="component" value="Unassembled WGS sequence"/>
</dbReference>
<sequence>MPLTLHLLAVAVFAMGTSEFMLAGLLPDIAVDLGVPIATAGLLTSAFAVGMVVGAPLMAGLARRWPRRSSLLGFLGLFVAAHALGAVTGDFTVLLTTRVVAAVANAGFLAVALTTAADLVPADRKGRALSVLLAGTTLAIITGVPGGALLGTLLDWRATFWAVAALCLLSALGVARALPPTTLDVAGAVPDTAPGVVGAVSGTTSEAARAVSDAAPGVVGAVSDTAPGVEGVVSDTTSEVAGAVSDAAPGLVGAVPDVVRRTVGAPVPDLRRELGLLRRPRLALILLLGALVNAATFGTFTFLAPIVTDVADLGPLWIPVVLVLFGLGAFTGTTIAGRLADHRPGTVIAVGGPLLLGGWAAFALTASQPPALLLLAFTQGALSFALGGTLIARALYEAADAPTMAGSYATAALNVGAAVGPVLAAAALTTGAAGPGPVWVSGILVAAALLLALLRRRDFERVEGGAR</sequence>
<dbReference type="Gene3D" id="1.20.1250.20">
    <property type="entry name" value="MFS general substrate transporter like domains"/>
    <property type="match status" value="1"/>
</dbReference>
<keyword evidence="2" id="KW-1003">Cell membrane</keyword>
<keyword evidence="4 6" id="KW-1133">Transmembrane helix</keyword>
<feature type="transmembrane region" description="Helical" evidence="6">
    <location>
        <begin position="99"/>
        <end position="120"/>
    </location>
</feature>